<dbReference type="GO" id="GO:0005634">
    <property type="term" value="C:nucleus"/>
    <property type="evidence" value="ECO:0007669"/>
    <property type="project" value="TreeGrafter"/>
</dbReference>
<feature type="domain" description="C2H2-type" evidence="7">
    <location>
        <begin position="1125"/>
        <end position="1155"/>
    </location>
</feature>
<proteinExistence type="predicted"/>
<feature type="compositionally biased region" description="Polar residues" evidence="6">
    <location>
        <begin position="798"/>
        <end position="820"/>
    </location>
</feature>
<feature type="region of interest" description="Disordered" evidence="6">
    <location>
        <begin position="796"/>
        <end position="869"/>
    </location>
</feature>
<feature type="compositionally biased region" description="Polar residues" evidence="6">
    <location>
        <begin position="838"/>
        <end position="864"/>
    </location>
</feature>
<dbReference type="EMBL" id="CAJPIZ010007036">
    <property type="protein sequence ID" value="CAG2110008.1"/>
    <property type="molecule type" value="Genomic_DNA"/>
</dbReference>
<feature type="domain" description="C2H2-type" evidence="7">
    <location>
        <begin position="928"/>
        <end position="958"/>
    </location>
</feature>
<dbReference type="AlphaFoldDB" id="A0A7R9KV27"/>
<evidence type="ECO:0000256" key="2">
    <source>
        <dbReference type="ARBA" id="ARBA00022737"/>
    </source>
</evidence>
<feature type="domain" description="C2H2-type" evidence="7">
    <location>
        <begin position="360"/>
        <end position="390"/>
    </location>
</feature>
<feature type="domain" description="C2H2-type" evidence="7">
    <location>
        <begin position="869"/>
        <end position="897"/>
    </location>
</feature>
<dbReference type="GO" id="GO:0008270">
    <property type="term" value="F:zinc ion binding"/>
    <property type="evidence" value="ECO:0007669"/>
    <property type="project" value="UniProtKB-KW"/>
</dbReference>
<keyword evidence="2" id="KW-0677">Repeat</keyword>
<dbReference type="SUPFAM" id="SSF57667">
    <property type="entry name" value="beta-beta-alpha zinc fingers"/>
    <property type="match status" value="2"/>
</dbReference>
<evidence type="ECO:0000256" key="6">
    <source>
        <dbReference type="SAM" id="MobiDB-lite"/>
    </source>
</evidence>
<dbReference type="EMBL" id="OC861611">
    <property type="protein sequence ID" value="CAD7629578.1"/>
    <property type="molecule type" value="Genomic_DNA"/>
</dbReference>
<dbReference type="GO" id="GO:0000977">
    <property type="term" value="F:RNA polymerase II transcription regulatory region sequence-specific DNA binding"/>
    <property type="evidence" value="ECO:0007669"/>
    <property type="project" value="TreeGrafter"/>
</dbReference>
<dbReference type="PROSITE" id="PS00028">
    <property type="entry name" value="ZINC_FINGER_C2H2_1"/>
    <property type="match status" value="8"/>
</dbReference>
<feature type="compositionally biased region" description="Basic and acidic residues" evidence="6">
    <location>
        <begin position="1054"/>
        <end position="1065"/>
    </location>
</feature>
<name>A0A7R9KV27_9ACAR</name>
<dbReference type="InterPro" id="IPR013087">
    <property type="entry name" value="Znf_C2H2_type"/>
</dbReference>
<dbReference type="GO" id="GO:0000981">
    <property type="term" value="F:DNA-binding transcription factor activity, RNA polymerase II-specific"/>
    <property type="evidence" value="ECO:0007669"/>
    <property type="project" value="TreeGrafter"/>
</dbReference>
<dbReference type="InterPro" id="IPR036236">
    <property type="entry name" value="Znf_C2H2_sf"/>
</dbReference>
<evidence type="ECO:0000256" key="1">
    <source>
        <dbReference type="ARBA" id="ARBA00022723"/>
    </source>
</evidence>
<feature type="domain" description="C2H2-type" evidence="7">
    <location>
        <begin position="898"/>
        <end position="926"/>
    </location>
</feature>
<keyword evidence="4" id="KW-0862">Zinc</keyword>
<evidence type="ECO:0000256" key="5">
    <source>
        <dbReference type="PROSITE-ProRule" id="PRU00042"/>
    </source>
</evidence>
<keyword evidence="3 5" id="KW-0863">Zinc-finger</keyword>
<keyword evidence="1" id="KW-0479">Metal-binding</keyword>
<dbReference type="PANTHER" id="PTHR24409:SF295">
    <property type="entry name" value="AZ2-RELATED"/>
    <property type="match status" value="1"/>
</dbReference>
<dbReference type="OrthoDB" id="8922241at2759"/>
<accession>A0A7R9KV27</accession>
<feature type="region of interest" description="Disordered" evidence="6">
    <location>
        <begin position="80"/>
        <end position="114"/>
    </location>
</feature>
<dbReference type="Proteomes" id="UP000759131">
    <property type="component" value="Unassembled WGS sequence"/>
</dbReference>
<organism evidence="8">
    <name type="scientific">Medioppia subpectinata</name>
    <dbReference type="NCBI Taxonomy" id="1979941"/>
    <lineage>
        <taxon>Eukaryota</taxon>
        <taxon>Metazoa</taxon>
        <taxon>Ecdysozoa</taxon>
        <taxon>Arthropoda</taxon>
        <taxon>Chelicerata</taxon>
        <taxon>Arachnida</taxon>
        <taxon>Acari</taxon>
        <taxon>Acariformes</taxon>
        <taxon>Sarcoptiformes</taxon>
        <taxon>Oribatida</taxon>
        <taxon>Brachypylina</taxon>
        <taxon>Oppioidea</taxon>
        <taxon>Oppiidae</taxon>
        <taxon>Medioppia</taxon>
    </lineage>
</organism>
<evidence type="ECO:0000259" key="7">
    <source>
        <dbReference type="PROSITE" id="PS50157"/>
    </source>
</evidence>
<dbReference type="PROSITE" id="PS50157">
    <property type="entry name" value="ZINC_FINGER_C2H2_2"/>
    <property type="match status" value="7"/>
</dbReference>
<feature type="domain" description="C2H2-type" evidence="7">
    <location>
        <begin position="1156"/>
        <end position="1187"/>
    </location>
</feature>
<keyword evidence="9" id="KW-1185">Reference proteome</keyword>
<dbReference type="Gene3D" id="3.30.160.60">
    <property type="entry name" value="Classic Zinc Finger"/>
    <property type="match status" value="4"/>
</dbReference>
<evidence type="ECO:0000313" key="9">
    <source>
        <dbReference type="Proteomes" id="UP000759131"/>
    </source>
</evidence>
<reference evidence="8" key="1">
    <citation type="submission" date="2020-11" db="EMBL/GenBank/DDBJ databases">
        <authorList>
            <person name="Tran Van P."/>
        </authorList>
    </citation>
    <scope>NUCLEOTIDE SEQUENCE</scope>
</reference>
<gene>
    <name evidence="8" type="ORF">OSB1V03_LOCUS9993</name>
</gene>
<sequence length="1191" mass="131278">MIHMFTTNRESDDSDVEIVAIVSAPTAQTTGAATARHWSSKLSPPPLLTSLPPIQSPMASPVPPPPPLIAVDTVRRALTGAQNVPNERRRLSVASDTTSPTVTPHTSDTETDTDFDDSIEWLDPSDNDLPADGLFSNSLATDKPMESLPDSDYYDRFDSLVGRVSGLLNAYTAADDSEVKPVIGSEDHTGKPNLILNACSAPGDSKPEFVGKPVVKQSNTDVSATVDQTLVDVKPLLTGPRLQPVSDQSLAVTLNTQTKDTASVEPIVAQIPAPLIGNNNTSKSGQQSCVGTTPIGALISNTVTNHNDINTVKEVVKYPVKLLVTIPLAFRCQYKRCGRRFASQSALDDHNENKHSGDYHKCDDKDCGQSFITESLLNQHKLRDHSMPEPVVTGDYRLCGSDVDINPPLNDQSVPKPVSRLFECDYKDCFGMCATEEILQKHKRVHQIPGQLSLTRELPAVSIDNTVPKVLPNTSSDSTVVEALPGLSNDNLMANASNGDVSADGLGLADIPVPTPANVENSSRLWDTLLGVVSRPPAVTITLTDSDMSDVIPDTIPALDTIASKTGDKSPIGPLVPPPLPPLSLLTVPLVSPVSVLSDVSTISSADTDHSFCTQTRLDSHIRRRHAVEDNTQSGEPIDRSSHVRHQSLSAALDGRQQIPTITTTSPTVPTITTTTTTSKVDSQWLDIKYNNLITSSDIRDQSWSRAPDDSQQMQAITTTDPSLATIITTSSPDSQSMDNKRHNVWDSDIELIGRVPAPKRPARNRSPVDIKPSLIDSIPLVPEIVNRSPIDTKPVIINTSPQESSTVHNSPFSTTTTGAGNERSHELASDIHRFPESNASNKETPVPSKTATTISVSGSTVASSERPYKCDKCGQSYGRDRELKQHRELRHGVRESYRCDQCDRQYDKESQLAAHMRHNHSARVRRYRCPYAQCERRFESQEVLEEHRLRAHRHYRCDYKPCVMTYTTSHGLRAHQQWCWYRSDSRRTPSRSSSHRSTDRIYRCNVCPVKYTTRALLYDHTERAHKRRSVTLNRGQVEESESADRSGPVIDTNGKEVADRRTAGDETPAVVSHTSVAAPLETAHNNSQISDSIELNDKSVVTPDVIHQTSTAGLNNQSQNERKFQCDQQNCGKKFISKPHLFRHKNIVHLNESKFKCNEENCGKSFNRNDDFAQKLHLKNHIQRHEYKKS</sequence>
<feature type="compositionally biased region" description="Basic and acidic residues" evidence="6">
    <location>
        <begin position="823"/>
        <end position="836"/>
    </location>
</feature>
<protein>
    <recommendedName>
        <fullName evidence="7">C2H2-type domain-containing protein</fullName>
    </recommendedName>
</protein>
<feature type="compositionally biased region" description="Polar residues" evidence="6">
    <location>
        <begin position="94"/>
        <end position="105"/>
    </location>
</feature>
<evidence type="ECO:0000313" key="8">
    <source>
        <dbReference type="EMBL" id="CAD7629578.1"/>
    </source>
</evidence>
<dbReference type="SMART" id="SM00355">
    <property type="entry name" value="ZnF_C2H2"/>
    <property type="match status" value="10"/>
</dbReference>
<evidence type="ECO:0000256" key="4">
    <source>
        <dbReference type="ARBA" id="ARBA00022833"/>
    </source>
</evidence>
<feature type="domain" description="C2H2-type" evidence="7">
    <location>
        <begin position="330"/>
        <end position="360"/>
    </location>
</feature>
<feature type="region of interest" description="Disordered" evidence="6">
    <location>
        <begin position="1025"/>
        <end position="1071"/>
    </location>
</feature>
<dbReference type="PANTHER" id="PTHR24409">
    <property type="entry name" value="ZINC FINGER PROTEIN 142"/>
    <property type="match status" value="1"/>
</dbReference>
<evidence type="ECO:0000256" key="3">
    <source>
        <dbReference type="ARBA" id="ARBA00022771"/>
    </source>
</evidence>
<dbReference type="Pfam" id="PF00096">
    <property type="entry name" value="zf-C2H2"/>
    <property type="match status" value="2"/>
</dbReference>